<dbReference type="PANTHER" id="PTHR36805:SF7">
    <property type="entry name" value="AGENET DOMAIN-CONTAINING PROTEIN"/>
    <property type="match status" value="1"/>
</dbReference>
<feature type="region of interest" description="Disordered" evidence="1">
    <location>
        <begin position="271"/>
        <end position="295"/>
    </location>
</feature>
<reference evidence="3 4" key="1">
    <citation type="journal article" date="2020" name="IScience">
        <title>Genome Sequencing of the Endangered Kingdonia uniflora (Circaeasteraceae, Ranunculales) Reveals Potential Mechanisms of Evolutionary Specialization.</title>
        <authorList>
            <person name="Sun Y."/>
            <person name="Deng T."/>
            <person name="Zhang A."/>
            <person name="Moore M.J."/>
            <person name="Landis J.B."/>
            <person name="Lin N."/>
            <person name="Zhang H."/>
            <person name="Zhang X."/>
            <person name="Huang J."/>
            <person name="Zhang X."/>
            <person name="Sun H."/>
            <person name="Wang H."/>
        </authorList>
    </citation>
    <scope>NUCLEOTIDE SEQUENCE [LARGE SCALE GENOMIC DNA]</scope>
    <source>
        <strain evidence="3">TB1705</strain>
        <tissue evidence="3">Leaf</tissue>
    </source>
</reference>
<dbReference type="InterPro" id="IPR014002">
    <property type="entry name" value="Agenet_dom_plant"/>
</dbReference>
<dbReference type="EMBL" id="JACGCM010001570">
    <property type="protein sequence ID" value="KAF6153251.1"/>
    <property type="molecule type" value="Genomic_DNA"/>
</dbReference>
<dbReference type="Pfam" id="PF05641">
    <property type="entry name" value="Agenet"/>
    <property type="match status" value="1"/>
</dbReference>
<gene>
    <name evidence="3" type="ORF">GIB67_036597</name>
</gene>
<feature type="region of interest" description="Disordered" evidence="1">
    <location>
        <begin position="311"/>
        <end position="394"/>
    </location>
</feature>
<name>A0A7J7MEF6_9MAGN</name>
<evidence type="ECO:0000313" key="3">
    <source>
        <dbReference type="EMBL" id="KAF6153251.1"/>
    </source>
</evidence>
<dbReference type="OrthoDB" id="1894168at2759"/>
<dbReference type="SMART" id="SM00743">
    <property type="entry name" value="Agenet"/>
    <property type="match status" value="1"/>
</dbReference>
<proteinExistence type="predicted"/>
<evidence type="ECO:0000256" key="1">
    <source>
        <dbReference type="SAM" id="MobiDB-lite"/>
    </source>
</evidence>
<dbReference type="AlphaFoldDB" id="A0A7J7MEF6"/>
<protein>
    <recommendedName>
        <fullName evidence="2">Agenet domain-containing protein</fullName>
    </recommendedName>
</protein>
<sequence>MGGVKMKKKNHHQRLPFKVGQQAESKSFLEGYRGAWFRCKVKDIGSKKGYIEHKLEYIDFPDEKLSWTKLYEKSTYEKPSTVTFSREETEMQLMVRPSFPHVYSENQIPDTCKVSEVIAIVDNAWKVGDLVDWRKDDCYWTGKITQLLGEDKVQIELPEPPVGEGGSYEITCKDLRPSLDWSPEHGWTVPLSGDNGARRYCACLVQPVNQEKNNVKVAEESIKSNINDEHFQMPKSKNTVKNGDLNKGKTQLNNAITAYVPVDRSKAIDEVNPANESKDPAGGQDGDYNGISNSATRGASLESAATLVESKSTSISSHGSARSLPTVNKLSQPPTKELVNQAVDSGPLKEEIRTPLALADSEKGDNHSGNRSFSDSVSSVKHDTNSSSGSSKKFKVSSSECLNSLCSDSIESSIVELEELANKIKWLKRVHRFGIQYSNSVLPSWKFLEARASR</sequence>
<comment type="caution">
    <text evidence="3">The sequence shown here is derived from an EMBL/GenBank/DDBJ whole genome shotgun (WGS) entry which is preliminary data.</text>
</comment>
<feature type="compositionally biased region" description="Polar residues" evidence="1">
    <location>
        <begin position="369"/>
        <end position="379"/>
    </location>
</feature>
<accession>A0A7J7MEF6</accession>
<keyword evidence="4" id="KW-1185">Reference proteome</keyword>
<dbReference type="Proteomes" id="UP000541444">
    <property type="component" value="Unassembled WGS sequence"/>
</dbReference>
<feature type="domain" description="Agenet" evidence="2">
    <location>
        <begin position="123"/>
        <end position="183"/>
    </location>
</feature>
<evidence type="ECO:0000259" key="2">
    <source>
        <dbReference type="SMART" id="SM00743"/>
    </source>
</evidence>
<dbReference type="CDD" id="cd20379">
    <property type="entry name" value="Tudor_dTUD-like"/>
    <property type="match status" value="1"/>
</dbReference>
<organism evidence="3 4">
    <name type="scientific">Kingdonia uniflora</name>
    <dbReference type="NCBI Taxonomy" id="39325"/>
    <lineage>
        <taxon>Eukaryota</taxon>
        <taxon>Viridiplantae</taxon>
        <taxon>Streptophyta</taxon>
        <taxon>Embryophyta</taxon>
        <taxon>Tracheophyta</taxon>
        <taxon>Spermatophyta</taxon>
        <taxon>Magnoliopsida</taxon>
        <taxon>Ranunculales</taxon>
        <taxon>Circaeasteraceae</taxon>
        <taxon>Kingdonia</taxon>
    </lineage>
</organism>
<dbReference type="InterPro" id="IPR008395">
    <property type="entry name" value="Agenet-like_dom"/>
</dbReference>
<evidence type="ECO:0000313" key="4">
    <source>
        <dbReference type="Proteomes" id="UP000541444"/>
    </source>
</evidence>
<dbReference type="PANTHER" id="PTHR36805">
    <property type="entry name" value="AGENET DOMAIN-CONTAINING PROTEIN"/>
    <property type="match status" value="1"/>
</dbReference>
<feature type="compositionally biased region" description="Polar residues" evidence="1">
    <location>
        <begin position="311"/>
        <end position="334"/>
    </location>
</feature>